<name>A0ABR1RFT3_9PEZI</name>
<evidence type="ECO:0000259" key="2">
    <source>
        <dbReference type="Pfam" id="PF17100"/>
    </source>
</evidence>
<dbReference type="Pfam" id="PF17100">
    <property type="entry name" value="NACHT_N"/>
    <property type="match status" value="1"/>
</dbReference>
<feature type="region of interest" description="Disordered" evidence="1">
    <location>
        <begin position="1"/>
        <end position="74"/>
    </location>
</feature>
<feature type="compositionally biased region" description="Polar residues" evidence="1">
    <location>
        <begin position="63"/>
        <end position="74"/>
    </location>
</feature>
<evidence type="ECO:0000313" key="4">
    <source>
        <dbReference type="Proteomes" id="UP001396898"/>
    </source>
</evidence>
<sequence length="300" mass="33758">MSFVEKVESRLRRDAQSKKRLSSSLSTPSVSSPPNPSISELNETPRILPDPSWDTQDKDTDSKPNTASTKPAHSPISSVWSEAWDELLKNPETASLARRYESLLLESAATSVPPGTELPYGKHERLQFLIERQAQEIEKNEWKLRFRGYDFKVKALIEPAVAITQSTKSFIGNAVEASPPASLAWAGVCLLLPLVLNPSEGEEARVKGLEYLSTVLRQCKLREHVYHRRYESIAGEALRRDFEQAHLVYRESLRLLYVKILRFEITCYVFLAGDTSKRLAKGVAKLSRPPLHKSRTTGAT</sequence>
<accession>A0ABR1RFT3</accession>
<dbReference type="EMBL" id="JAQQWI010000016">
    <property type="protein sequence ID" value="KAK8009448.1"/>
    <property type="molecule type" value="Genomic_DNA"/>
</dbReference>
<dbReference type="Proteomes" id="UP001396898">
    <property type="component" value="Unassembled WGS sequence"/>
</dbReference>
<evidence type="ECO:0000256" key="1">
    <source>
        <dbReference type="SAM" id="MobiDB-lite"/>
    </source>
</evidence>
<evidence type="ECO:0000313" key="3">
    <source>
        <dbReference type="EMBL" id="KAK8009448.1"/>
    </source>
</evidence>
<feature type="domain" description="NWD NACHT-NTPase N-terminal" evidence="2">
    <location>
        <begin position="78"/>
        <end position="286"/>
    </location>
</feature>
<proteinExistence type="predicted"/>
<keyword evidence="4" id="KW-1185">Reference proteome</keyword>
<reference evidence="3 4" key="1">
    <citation type="submission" date="2023-01" db="EMBL/GenBank/DDBJ databases">
        <title>Analysis of 21 Apiospora genomes using comparative genomics revels a genus with tremendous synthesis potential of carbohydrate active enzymes and secondary metabolites.</title>
        <authorList>
            <person name="Sorensen T."/>
        </authorList>
    </citation>
    <scope>NUCLEOTIDE SEQUENCE [LARGE SCALE GENOMIC DNA]</scope>
    <source>
        <strain evidence="3 4">CBS 20057</strain>
    </source>
</reference>
<comment type="caution">
    <text evidence="3">The sequence shown here is derived from an EMBL/GenBank/DDBJ whole genome shotgun (WGS) entry which is preliminary data.</text>
</comment>
<gene>
    <name evidence="3" type="ORF">PG991_011999</name>
</gene>
<protein>
    <recommendedName>
        <fullName evidence="2">NWD NACHT-NTPase N-terminal domain-containing protein</fullName>
    </recommendedName>
</protein>
<organism evidence="3 4">
    <name type="scientific">Apiospora marii</name>
    <dbReference type="NCBI Taxonomy" id="335849"/>
    <lineage>
        <taxon>Eukaryota</taxon>
        <taxon>Fungi</taxon>
        <taxon>Dikarya</taxon>
        <taxon>Ascomycota</taxon>
        <taxon>Pezizomycotina</taxon>
        <taxon>Sordariomycetes</taxon>
        <taxon>Xylariomycetidae</taxon>
        <taxon>Amphisphaeriales</taxon>
        <taxon>Apiosporaceae</taxon>
        <taxon>Apiospora</taxon>
    </lineage>
</organism>
<feature type="compositionally biased region" description="Basic and acidic residues" evidence="1">
    <location>
        <begin position="1"/>
        <end position="17"/>
    </location>
</feature>
<dbReference type="InterPro" id="IPR031359">
    <property type="entry name" value="NACHT_N"/>
</dbReference>